<proteinExistence type="predicted"/>
<feature type="compositionally biased region" description="Low complexity" evidence="1">
    <location>
        <begin position="10"/>
        <end position="40"/>
    </location>
</feature>
<organism evidence="2 3">
    <name type="scientific">Aureococcus anophagefferens</name>
    <name type="common">Harmful bloom alga</name>
    <dbReference type="NCBI Taxonomy" id="44056"/>
    <lineage>
        <taxon>Eukaryota</taxon>
        <taxon>Sar</taxon>
        <taxon>Stramenopiles</taxon>
        <taxon>Ochrophyta</taxon>
        <taxon>Pelagophyceae</taxon>
        <taxon>Pelagomonadales</taxon>
        <taxon>Pelagomonadaceae</taxon>
        <taxon>Aureococcus</taxon>
    </lineage>
</organism>
<name>A0ABR1FYV3_AURAN</name>
<evidence type="ECO:0000256" key="1">
    <source>
        <dbReference type="SAM" id="MobiDB-lite"/>
    </source>
</evidence>
<gene>
    <name evidence="2" type="ORF">SO694_00059214</name>
</gene>
<evidence type="ECO:0000313" key="2">
    <source>
        <dbReference type="EMBL" id="KAK7241422.1"/>
    </source>
</evidence>
<reference evidence="2 3" key="1">
    <citation type="submission" date="2024-03" db="EMBL/GenBank/DDBJ databases">
        <title>Aureococcus anophagefferens CCMP1851 and Kratosvirus quantuckense: Draft genome of a second virus-susceptible host strain in the model system.</title>
        <authorList>
            <person name="Chase E."/>
            <person name="Truchon A.R."/>
            <person name="Schepens W."/>
            <person name="Wilhelm S.W."/>
        </authorList>
    </citation>
    <scope>NUCLEOTIDE SEQUENCE [LARGE SCALE GENOMIC DNA]</scope>
    <source>
        <strain evidence="2 3">CCMP1851</strain>
    </source>
</reference>
<dbReference type="EMBL" id="JBBJCI010000202">
    <property type="protein sequence ID" value="KAK7241422.1"/>
    <property type="molecule type" value="Genomic_DNA"/>
</dbReference>
<dbReference type="Proteomes" id="UP001363151">
    <property type="component" value="Unassembled WGS sequence"/>
</dbReference>
<comment type="caution">
    <text evidence="2">The sequence shown here is derived from an EMBL/GenBank/DDBJ whole genome shotgun (WGS) entry which is preliminary data.</text>
</comment>
<feature type="region of interest" description="Disordered" evidence="1">
    <location>
        <begin position="1"/>
        <end position="40"/>
    </location>
</feature>
<evidence type="ECO:0000313" key="3">
    <source>
        <dbReference type="Proteomes" id="UP001363151"/>
    </source>
</evidence>
<keyword evidence="3" id="KW-1185">Reference proteome</keyword>
<sequence>MPWRPPPEAPGRGRPEAPVADAAGAPVADAAAGAPEPGKGARAAKALTLGEMVARGLVARPAPASSLAGGRRVVVADLLDGGAIRHGAATYASPTAFATAVIGKSVRKGLKAVT</sequence>
<protein>
    <submittedName>
        <fullName evidence="2">Uncharacterized protein</fullName>
    </submittedName>
</protein>
<accession>A0ABR1FYV3</accession>